<comment type="caution">
    <text evidence="2">The sequence shown here is derived from an EMBL/GenBank/DDBJ whole genome shotgun (WGS) entry which is preliminary data.</text>
</comment>
<evidence type="ECO:0000259" key="1">
    <source>
        <dbReference type="Pfam" id="PF15643"/>
    </source>
</evidence>
<dbReference type="Pfam" id="PF15643">
    <property type="entry name" value="Tox-PL-2"/>
    <property type="match status" value="1"/>
</dbReference>
<sequence>MIPISIEQIYKVKEIIAKYKNLECVECAQAIQDYLVSQRISGKRLKLYTGSGIGRDSYIYDESVSGDAISINGRHQGIMIIIDGVEMIFDNHHPDGITKNQWLANLLFYNKLYNGQQFQITEETF</sequence>
<gene>
    <name evidence="2" type="ORF">PN492_10735</name>
</gene>
<reference evidence="2 3" key="1">
    <citation type="submission" date="2023-01" db="EMBL/GenBank/DDBJ databases">
        <title>Genomes from the Australian National Cyanobacteria Reference Collection.</title>
        <authorList>
            <person name="Willis A."/>
            <person name="Lee E.M.F."/>
        </authorList>
    </citation>
    <scope>NUCLEOTIDE SEQUENCE [LARGE SCALE GENOMIC DNA]</scope>
    <source>
        <strain evidence="2 3">CS-537/01</strain>
    </source>
</reference>
<protein>
    <submittedName>
        <fullName evidence="2">Papain fold toxin domain-containing protein</fullName>
    </submittedName>
</protein>
<dbReference type="EMBL" id="JAQMTU010000064">
    <property type="protein sequence ID" value="MDB9487014.1"/>
    <property type="molecule type" value="Genomic_DNA"/>
</dbReference>
<accession>A0ABT5A507</accession>
<dbReference type="RefSeq" id="WP_271805516.1">
    <property type="nucleotide sequence ID" value="NZ_JAQMTU010000064.1"/>
</dbReference>
<evidence type="ECO:0000313" key="3">
    <source>
        <dbReference type="Proteomes" id="UP001212123"/>
    </source>
</evidence>
<evidence type="ECO:0000313" key="2">
    <source>
        <dbReference type="EMBL" id="MDB9487014.1"/>
    </source>
</evidence>
<feature type="domain" description="Tox-PL-2" evidence="1">
    <location>
        <begin position="7"/>
        <end position="106"/>
    </location>
</feature>
<proteinExistence type="predicted"/>
<dbReference type="InterPro" id="IPR028910">
    <property type="entry name" value="Tox-PL-2_dom"/>
</dbReference>
<dbReference type="Proteomes" id="UP001212123">
    <property type="component" value="Unassembled WGS sequence"/>
</dbReference>
<name>A0ABT5A507_9CYAN</name>
<keyword evidence="3" id="KW-1185">Reference proteome</keyword>
<organism evidence="2 3">
    <name type="scientific">Dolichospermum circinale CS-537/01</name>
    <dbReference type="NCBI Taxonomy" id="3021739"/>
    <lineage>
        <taxon>Bacteria</taxon>
        <taxon>Bacillati</taxon>
        <taxon>Cyanobacteriota</taxon>
        <taxon>Cyanophyceae</taxon>
        <taxon>Nostocales</taxon>
        <taxon>Aphanizomenonaceae</taxon>
        <taxon>Dolichospermum</taxon>
        <taxon>Dolichospermum circinale</taxon>
    </lineage>
</organism>